<sequence>MKDTGDIEERLKKLQKYSLDNEAKRKIMQKLSSPPMSSKKKLRLLPIIAIMSFFSIILILALPFLPGTDKNEPHNYAEPGPLEFIAPAGKYFTKNSRQTVFGLEGKVALLMNDFVAKDNRRVAKLFIYFWGDSDSLVDMPYEVKAMNTYGEELTLSTGTLSKPLNNEDAQTLTKFQAFPNEGEWKLSFYVNEELYGEFTVDVLPAFASTANYTLLDSPLEMNIGEESEITIESSTKEKEEILVELLNEDGKVLSENYFIHSHGGYNSSITFHHYNGELLFPYEGTWTLRIDGEKTSSFTN</sequence>
<keyword evidence="1" id="KW-1133">Transmembrane helix</keyword>
<dbReference type="RefSeq" id="WP_336587489.1">
    <property type="nucleotide sequence ID" value="NZ_JBBAXC010000010.1"/>
</dbReference>
<keyword evidence="1" id="KW-0812">Transmembrane</keyword>
<name>A0ABU8HFA5_9BACI</name>
<dbReference type="EMBL" id="JBBAXC010000010">
    <property type="protein sequence ID" value="MEI5908050.1"/>
    <property type="molecule type" value="Genomic_DNA"/>
</dbReference>
<evidence type="ECO:0000313" key="2">
    <source>
        <dbReference type="EMBL" id="MEI5908050.1"/>
    </source>
</evidence>
<feature type="transmembrane region" description="Helical" evidence="1">
    <location>
        <begin position="44"/>
        <end position="65"/>
    </location>
</feature>
<gene>
    <name evidence="2" type="ORF">WAK64_13400</name>
</gene>
<dbReference type="Gene3D" id="2.60.40.3830">
    <property type="match status" value="1"/>
</dbReference>
<dbReference type="Proteomes" id="UP001312865">
    <property type="component" value="Unassembled WGS sequence"/>
</dbReference>
<evidence type="ECO:0000256" key="1">
    <source>
        <dbReference type="SAM" id="Phobius"/>
    </source>
</evidence>
<protein>
    <recommendedName>
        <fullName evidence="4">DUF4871 domain-containing protein</fullName>
    </recommendedName>
</protein>
<organism evidence="2 3">
    <name type="scientific">Bacillus spongiae</name>
    <dbReference type="NCBI Taxonomy" id="2683610"/>
    <lineage>
        <taxon>Bacteria</taxon>
        <taxon>Bacillati</taxon>
        <taxon>Bacillota</taxon>
        <taxon>Bacilli</taxon>
        <taxon>Bacillales</taxon>
        <taxon>Bacillaceae</taxon>
        <taxon>Bacillus</taxon>
    </lineage>
</organism>
<keyword evidence="3" id="KW-1185">Reference proteome</keyword>
<accession>A0ABU8HFA5</accession>
<keyword evidence="1" id="KW-0472">Membrane</keyword>
<reference evidence="2 3" key="1">
    <citation type="journal article" date="2018" name="J. Microbiol.">
        <title>Bacillus spongiae sp. nov., isolated from sponge of Jeju Island.</title>
        <authorList>
            <person name="Lee G.E."/>
            <person name="Im W.T."/>
            <person name="Park J.S."/>
        </authorList>
    </citation>
    <scope>NUCLEOTIDE SEQUENCE [LARGE SCALE GENOMIC DNA]</scope>
    <source>
        <strain evidence="2 3">135PIL107-10</strain>
    </source>
</reference>
<proteinExistence type="predicted"/>
<comment type="caution">
    <text evidence="2">The sequence shown here is derived from an EMBL/GenBank/DDBJ whole genome shotgun (WGS) entry which is preliminary data.</text>
</comment>
<evidence type="ECO:0000313" key="3">
    <source>
        <dbReference type="Proteomes" id="UP001312865"/>
    </source>
</evidence>
<evidence type="ECO:0008006" key="4">
    <source>
        <dbReference type="Google" id="ProtNLM"/>
    </source>
</evidence>